<evidence type="ECO:0000313" key="1">
    <source>
        <dbReference type="EMBL" id="JAD71295.1"/>
    </source>
</evidence>
<reference evidence="1" key="1">
    <citation type="submission" date="2014-09" db="EMBL/GenBank/DDBJ databases">
        <authorList>
            <person name="Magalhaes I.L.F."/>
            <person name="Oliveira U."/>
            <person name="Santos F.R."/>
            <person name="Vidigal T.H.D.A."/>
            <person name="Brescovit A.D."/>
            <person name="Santos A.J."/>
        </authorList>
    </citation>
    <scope>NUCLEOTIDE SEQUENCE</scope>
    <source>
        <tissue evidence="1">Shoot tissue taken approximately 20 cm above the soil surface</tissue>
    </source>
</reference>
<accession>A0A0A9CD23</accession>
<sequence length="53" mass="5941">MDNGYIPMHLAGFQPHFLVTYTFLHGAIEFICNIANNLSLPKTIEAIPLLPQD</sequence>
<name>A0A0A9CD23_ARUDO</name>
<dbReference type="EMBL" id="GBRH01226600">
    <property type="protein sequence ID" value="JAD71295.1"/>
    <property type="molecule type" value="Transcribed_RNA"/>
</dbReference>
<organism evidence="1">
    <name type="scientific">Arundo donax</name>
    <name type="common">Giant reed</name>
    <name type="synonym">Donax arundinaceus</name>
    <dbReference type="NCBI Taxonomy" id="35708"/>
    <lineage>
        <taxon>Eukaryota</taxon>
        <taxon>Viridiplantae</taxon>
        <taxon>Streptophyta</taxon>
        <taxon>Embryophyta</taxon>
        <taxon>Tracheophyta</taxon>
        <taxon>Spermatophyta</taxon>
        <taxon>Magnoliopsida</taxon>
        <taxon>Liliopsida</taxon>
        <taxon>Poales</taxon>
        <taxon>Poaceae</taxon>
        <taxon>PACMAD clade</taxon>
        <taxon>Arundinoideae</taxon>
        <taxon>Arundineae</taxon>
        <taxon>Arundo</taxon>
    </lineage>
</organism>
<protein>
    <submittedName>
        <fullName evidence="1">Uncharacterized protein</fullName>
    </submittedName>
</protein>
<dbReference type="AlphaFoldDB" id="A0A0A9CD23"/>
<proteinExistence type="predicted"/>
<reference evidence="1" key="2">
    <citation type="journal article" date="2015" name="Data Brief">
        <title>Shoot transcriptome of the giant reed, Arundo donax.</title>
        <authorList>
            <person name="Barrero R.A."/>
            <person name="Guerrero F.D."/>
            <person name="Moolhuijzen P."/>
            <person name="Goolsby J.A."/>
            <person name="Tidwell J."/>
            <person name="Bellgard S.E."/>
            <person name="Bellgard M.I."/>
        </authorList>
    </citation>
    <scope>NUCLEOTIDE SEQUENCE</scope>
    <source>
        <tissue evidence="1">Shoot tissue taken approximately 20 cm above the soil surface</tissue>
    </source>
</reference>